<protein>
    <submittedName>
        <fullName evidence="1">Uncharacterized protein</fullName>
    </submittedName>
</protein>
<dbReference type="PANTHER" id="PTHR47204:SF1">
    <property type="entry name" value="RIBONUCLEASE H2 SUBUNIT C"/>
    <property type="match status" value="1"/>
</dbReference>
<dbReference type="GO" id="GO:0006401">
    <property type="term" value="P:RNA catabolic process"/>
    <property type="evidence" value="ECO:0007669"/>
    <property type="project" value="InterPro"/>
</dbReference>
<evidence type="ECO:0000313" key="1">
    <source>
        <dbReference type="EMBL" id="CAG9532059.1"/>
    </source>
</evidence>
<organism evidence="1 2">
    <name type="scientific">Cercopithifilaria johnstoni</name>
    <dbReference type="NCBI Taxonomy" id="2874296"/>
    <lineage>
        <taxon>Eukaryota</taxon>
        <taxon>Metazoa</taxon>
        <taxon>Ecdysozoa</taxon>
        <taxon>Nematoda</taxon>
        <taxon>Chromadorea</taxon>
        <taxon>Rhabditida</taxon>
        <taxon>Spirurina</taxon>
        <taxon>Spiruromorpha</taxon>
        <taxon>Filarioidea</taxon>
        <taxon>Onchocercidae</taxon>
        <taxon>Cercopithifilaria</taxon>
    </lineage>
</organism>
<sequence length="153" mass="17307">MSERKKKIALEIPENAVIAVGHVKEPKSIIFENGPMSNGDFTNEFHLLPCKIKYDGPAKVSQYFITEELGDGKKVATFRGRILNGVKQQFPDGYVLYAVVEKENRDNSRVFEISGSATSLMRWEYDRSTSYQSSLVRAISYVNVAETFARDDD</sequence>
<keyword evidence="2" id="KW-1185">Reference proteome</keyword>
<dbReference type="InterPro" id="IPR013924">
    <property type="entry name" value="RNase_H2_suC"/>
</dbReference>
<dbReference type="EMBL" id="CAKAEH010000850">
    <property type="protein sequence ID" value="CAG9532059.1"/>
    <property type="molecule type" value="Genomic_DNA"/>
</dbReference>
<comment type="caution">
    <text evidence="1">The sequence shown here is derived from an EMBL/GenBank/DDBJ whole genome shotgun (WGS) entry which is preliminary data.</text>
</comment>
<dbReference type="Gene3D" id="2.40.128.680">
    <property type="match status" value="1"/>
</dbReference>
<evidence type="ECO:0000313" key="2">
    <source>
        <dbReference type="Proteomes" id="UP000746747"/>
    </source>
</evidence>
<dbReference type="PANTHER" id="PTHR47204">
    <property type="entry name" value="OS02G0168900 PROTEIN"/>
    <property type="match status" value="1"/>
</dbReference>
<gene>
    <name evidence="1" type="ORF">CJOHNSTONI_LOCUS2402</name>
</gene>
<name>A0A8J2M2C7_9BILA</name>
<dbReference type="CDD" id="cd09271">
    <property type="entry name" value="RNase_H2-C"/>
    <property type="match status" value="1"/>
</dbReference>
<proteinExistence type="predicted"/>
<dbReference type="AlphaFoldDB" id="A0A8J2M2C7"/>
<dbReference type="OrthoDB" id="6222486at2759"/>
<reference evidence="1" key="1">
    <citation type="submission" date="2021-09" db="EMBL/GenBank/DDBJ databases">
        <authorList>
            <consortium name="Pathogen Informatics"/>
        </authorList>
    </citation>
    <scope>NUCLEOTIDE SEQUENCE</scope>
</reference>
<dbReference type="Pfam" id="PF08615">
    <property type="entry name" value="RNase_H2_suC"/>
    <property type="match status" value="1"/>
</dbReference>
<dbReference type="GO" id="GO:0032299">
    <property type="term" value="C:ribonuclease H2 complex"/>
    <property type="evidence" value="ECO:0007669"/>
    <property type="project" value="InterPro"/>
</dbReference>
<dbReference type="Proteomes" id="UP000746747">
    <property type="component" value="Unassembled WGS sequence"/>
</dbReference>
<accession>A0A8J2M2C7</accession>